<reference evidence="3" key="1">
    <citation type="submission" date="2022-06" db="EMBL/GenBank/DDBJ databases">
        <title>Aquibacillus sp. a new bacterium isolated from soil saline samples.</title>
        <authorList>
            <person name="Galisteo C."/>
            <person name="De La Haba R."/>
            <person name="Sanchez-Porro C."/>
            <person name="Ventosa A."/>
        </authorList>
    </citation>
    <scope>NUCLEOTIDE SEQUENCE</scope>
    <source>
        <strain evidence="3">3ASR75-11</strain>
    </source>
</reference>
<dbReference type="PANTHER" id="PTHR34351:SF2">
    <property type="entry name" value="DUF58 DOMAIN-CONTAINING PROTEIN"/>
    <property type="match status" value="1"/>
</dbReference>
<proteinExistence type="predicted"/>
<evidence type="ECO:0000313" key="4">
    <source>
        <dbReference type="Proteomes" id="UP001145050"/>
    </source>
</evidence>
<feature type="transmembrane region" description="Helical" evidence="1">
    <location>
        <begin position="35"/>
        <end position="52"/>
    </location>
</feature>
<sequence length="397" mass="45096">MSWRNNILAGRQLDIILAFCFIFSLVGIISGHRLVFLLVAVLMALIGAGKFYDQRVGQQLHLTNPEKTIRMFVGEETKMSITLVNASFISIINGVLTFQMNDNLVGERFRKTEAKQSNYTYRIPLSVPSNNNVSVDLPFIAKKRGVATITHINYSFPVFLMKHFSLSYQQKYRTKVVVYPKPMEVQGLQPFFNMALGEDRSLLSPFEDLQSVHGVREYVSTDDFRYIHWNASMRKNALQTKVYDRMQDITLTIVVNVSESSRLGNLYISPGIERLLSQAAYLCYYAAQQGYPVEVHFNMKSIGSSHLRTYSSGQAMEDLKAALELLAHIEHKESIFKFSQLLHSLSAENKHRIIILVGQVDPTIHQFTLFNNQTIYHILEVGDGASLVPLKSKEGTE</sequence>
<dbReference type="InterPro" id="IPR002881">
    <property type="entry name" value="DUF58"/>
</dbReference>
<name>A0A9X3WUP7_9BACI</name>
<dbReference type="RefSeq" id="WP_272435377.1">
    <property type="nucleotide sequence ID" value="NZ_JAMQKB010000002.1"/>
</dbReference>
<dbReference type="EMBL" id="JAMQKB010000002">
    <property type="protein sequence ID" value="MDC3423634.1"/>
    <property type="molecule type" value="Genomic_DNA"/>
</dbReference>
<dbReference type="Proteomes" id="UP001145050">
    <property type="component" value="Unassembled WGS sequence"/>
</dbReference>
<comment type="caution">
    <text evidence="3">The sequence shown here is derived from an EMBL/GenBank/DDBJ whole genome shotgun (WGS) entry which is preliminary data.</text>
</comment>
<evidence type="ECO:0000313" key="3">
    <source>
        <dbReference type="EMBL" id="MDC3423634.1"/>
    </source>
</evidence>
<feature type="domain" description="DUF58" evidence="2">
    <location>
        <begin position="215"/>
        <end position="293"/>
    </location>
</feature>
<keyword evidence="1" id="KW-0812">Transmembrane</keyword>
<evidence type="ECO:0000256" key="1">
    <source>
        <dbReference type="SAM" id="Phobius"/>
    </source>
</evidence>
<dbReference type="AlphaFoldDB" id="A0A9X3WUP7"/>
<accession>A0A9X3WUP7</accession>
<evidence type="ECO:0000259" key="2">
    <source>
        <dbReference type="Pfam" id="PF01882"/>
    </source>
</evidence>
<dbReference type="Pfam" id="PF01882">
    <property type="entry name" value="DUF58"/>
    <property type="match status" value="1"/>
</dbReference>
<feature type="transmembrane region" description="Helical" evidence="1">
    <location>
        <begin position="12"/>
        <end position="29"/>
    </location>
</feature>
<keyword evidence="4" id="KW-1185">Reference proteome</keyword>
<dbReference type="PANTHER" id="PTHR34351">
    <property type="entry name" value="SLR1927 PROTEIN-RELATED"/>
    <property type="match status" value="1"/>
</dbReference>
<gene>
    <name evidence="3" type="ORF">NC797_03805</name>
</gene>
<keyword evidence="1" id="KW-0472">Membrane</keyword>
<protein>
    <submittedName>
        <fullName evidence="3">DUF58 domain-containing protein</fullName>
    </submittedName>
</protein>
<organism evidence="3 4">
    <name type="scientific">Terrihalobacillus insolitus</name>
    <dbReference type="NCBI Taxonomy" id="2950438"/>
    <lineage>
        <taxon>Bacteria</taxon>
        <taxon>Bacillati</taxon>
        <taxon>Bacillota</taxon>
        <taxon>Bacilli</taxon>
        <taxon>Bacillales</taxon>
        <taxon>Bacillaceae</taxon>
        <taxon>Terrihalobacillus</taxon>
    </lineage>
</organism>
<keyword evidence="1" id="KW-1133">Transmembrane helix</keyword>